<dbReference type="Gramene" id="EOY01312">
    <property type="protein sequence ID" value="EOY01312"/>
    <property type="gene ID" value="TCM_011245"/>
</dbReference>
<name>A0A061EAA1_THECC</name>
<proteinExistence type="predicted"/>
<dbReference type="EMBL" id="CM001880">
    <property type="protein sequence ID" value="EOY01312.1"/>
    <property type="molecule type" value="Genomic_DNA"/>
</dbReference>
<dbReference type="Proteomes" id="UP000026915">
    <property type="component" value="Chromosome 2"/>
</dbReference>
<dbReference type="AlphaFoldDB" id="A0A061EAA1"/>
<protein>
    <submittedName>
        <fullName evidence="1">Uncharacterized protein</fullName>
    </submittedName>
</protein>
<gene>
    <name evidence="1" type="ORF">TCM_011245</name>
</gene>
<dbReference type="HOGENOM" id="CLU_2089185_0_0_1"/>
<dbReference type="InParanoid" id="A0A061EAA1"/>
<keyword evidence="2" id="KW-1185">Reference proteome</keyword>
<reference evidence="1 2" key="1">
    <citation type="journal article" date="2013" name="Genome Biol.">
        <title>The genome sequence of the most widely cultivated cacao type and its use to identify candidate genes regulating pod color.</title>
        <authorList>
            <person name="Motamayor J.C."/>
            <person name="Mockaitis K."/>
            <person name="Schmutz J."/>
            <person name="Haiminen N."/>
            <person name="Iii D.L."/>
            <person name="Cornejo O."/>
            <person name="Findley S.D."/>
            <person name="Zheng P."/>
            <person name="Utro F."/>
            <person name="Royaert S."/>
            <person name="Saski C."/>
            <person name="Jenkins J."/>
            <person name="Podicheti R."/>
            <person name="Zhao M."/>
            <person name="Scheffler B.E."/>
            <person name="Stack J.C."/>
            <person name="Feltus F.A."/>
            <person name="Mustiga G.M."/>
            <person name="Amores F."/>
            <person name="Phillips W."/>
            <person name="Marelli J.P."/>
            <person name="May G.D."/>
            <person name="Shapiro H."/>
            <person name="Ma J."/>
            <person name="Bustamante C.D."/>
            <person name="Schnell R.J."/>
            <person name="Main D."/>
            <person name="Gilbert D."/>
            <person name="Parida L."/>
            <person name="Kuhn D.N."/>
        </authorList>
    </citation>
    <scope>NUCLEOTIDE SEQUENCE [LARGE SCALE GENOMIC DNA]</scope>
    <source>
        <strain evidence="2">cv. Matina 1-6</strain>
    </source>
</reference>
<evidence type="ECO:0000313" key="2">
    <source>
        <dbReference type="Proteomes" id="UP000026915"/>
    </source>
</evidence>
<sequence length="117" mass="13540">MIYICICKPLPAPACLYMLSACPLCCGPNFELLSLSHVMFSHERRVFPFSHASLQARGNRVNYLLSPTYIFPTSTKLTQLLPRFSSHSVMLRDEADSERMRIHLSLYLCTWRYTHII</sequence>
<accession>A0A061EAA1</accession>
<evidence type="ECO:0000313" key="1">
    <source>
        <dbReference type="EMBL" id="EOY01312.1"/>
    </source>
</evidence>
<organism evidence="1 2">
    <name type="scientific">Theobroma cacao</name>
    <name type="common">Cacao</name>
    <name type="synonym">Cocoa</name>
    <dbReference type="NCBI Taxonomy" id="3641"/>
    <lineage>
        <taxon>Eukaryota</taxon>
        <taxon>Viridiplantae</taxon>
        <taxon>Streptophyta</taxon>
        <taxon>Embryophyta</taxon>
        <taxon>Tracheophyta</taxon>
        <taxon>Spermatophyta</taxon>
        <taxon>Magnoliopsida</taxon>
        <taxon>eudicotyledons</taxon>
        <taxon>Gunneridae</taxon>
        <taxon>Pentapetalae</taxon>
        <taxon>rosids</taxon>
        <taxon>malvids</taxon>
        <taxon>Malvales</taxon>
        <taxon>Malvaceae</taxon>
        <taxon>Byttnerioideae</taxon>
        <taxon>Theobroma</taxon>
    </lineage>
</organism>